<protein>
    <recommendedName>
        <fullName evidence="3">Chromatin target of PRMT1 protein C-terminal domain-containing protein</fullName>
    </recommendedName>
</protein>
<dbReference type="Pfam" id="PF13865">
    <property type="entry name" value="FoP_duplication"/>
    <property type="match status" value="1"/>
</dbReference>
<feature type="compositionally biased region" description="Basic and acidic residues" evidence="2">
    <location>
        <begin position="208"/>
        <end position="225"/>
    </location>
</feature>
<dbReference type="GO" id="GO:0003723">
    <property type="term" value="F:RNA binding"/>
    <property type="evidence" value="ECO:0007669"/>
    <property type="project" value="UniProtKB-KW"/>
</dbReference>
<dbReference type="InterPro" id="IPR025715">
    <property type="entry name" value="FoP_C"/>
</dbReference>
<accession>A0ABD3GKC7</accession>
<dbReference type="Proteomes" id="UP001633002">
    <property type="component" value="Unassembled WGS sequence"/>
</dbReference>
<feature type="compositionally biased region" description="Acidic residues" evidence="2">
    <location>
        <begin position="169"/>
        <end position="179"/>
    </location>
</feature>
<comment type="caution">
    <text evidence="4">The sequence shown here is derived from an EMBL/GenBank/DDBJ whole genome shotgun (WGS) entry which is preliminary data.</text>
</comment>
<dbReference type="SMART" id="SM01218">
    <property type="entry name" value="FoP_duplication"/>
    <property type="match status" value="1"/>
</dbReference>
<proteinExistence type="predicted"/>
<evidence type="ECO:0000256" key="2">
    <source>
        <dbReference type="SAM" id="MobiDB-lite"/>
    </source>
</evidence>
<evidence type="ECO:0000256" key="1">
    <source>
        <dbReference type="ARBA" id="ARBA00022884"/>
    </source>
</evidence>
<feature type="region of interest" description="Disordered" evidence="2">
    <location>
        <begin position="94"/>
        <end position="130"/>
    </location>
</feature>
<name>A0ABD3GKC7_9MARC</name>
<evidence type="ECO:0000313" key="5">
    <source>
        <dbReference type="Proteomes" id="UP001633002"/>
    </source>
</evidence>
<feature type="domain" description="Chromatin target of PRMT1 protein C-terminal" evidence="3">
    <location>
        <begin position="74"/>
        <end position="169"/>
    </location>
</feature>
<evidence type="ECO:0000313" key="4">
    <source>
        <dbReference type="EMBL" id="KAL3679116.1"/>
    </source>
</evidence>
<keyword evidence="5" id="KW-1185">Reference proteome</keyword>
<dbReference type="AlphaFoldDB" id="A0ABD3GKC7"/>
<sequence length="234" mass="24808">MQGGYGRGGRHGYNARGAHGGAEINQFNGGGGVTYGGLPEAYIFNPWLGGFSAYNIQGLMPTPPVLPRSYTRGSGGTRPGSFVPLAVQGAGILKRPAGPPQGSFAHGRQSRGHGVRSWGSRGRKEKNVANLTKEALDADLDEWRMKDKKLGGSSLDAELDEYWKKKDEMEAEQGEDVEAATDSKSKAGETSSSSTRQEAVNTSASRLSDIHTDSADNGKEVKNERGLPSGGEKV</sequence>
<gene>
    <name evidence="4" type="ORF">R1sor_022072</name>
</gene>
<evidence type="ECO:0000259" key="3">
    <source>
        <dbReference type="SMART" id="SM01218"/>
    </source>
</evidence>
<feature type="compositionally biased region" description="Polar residues" evidence="2">
    <location>
        <begin position="196"/>
        <end position="206"/>
    </location>
</feature>
<feature type="region of interest" description="Disordered" evidence="2">
    <location>
        <begin position="166"/>
        <end position="234"/>
    </location>
</feature>
<organism evidence="4 5">
    <name type="scientific">Riccia sorocarpa</name>
    <dbReference type="NCBI Taxonomy" id="122646"/>
    <lineage>
        <taxon>Eukaryota</taxon>
        <taxon>Viridiplantae</taxon>
        <taxon>Streptophyta</taxon>
        <taxon>Embryophyta</taxon>
        <taxon>Marchantiophyta</taxon>
        <taxon>Marchantiopsida</taxon>
        <taxon>Marchantiidae</taxon>
        <taxon>Marchantiales</taxon>
        <taxon>Ricciaceae</taxon>
        <taxon>Riccia</taxon>
    </lineage>
</organism>
<dbReference type="EMBL" id="JBJQOH010000007">
    <property type="protein sequence ID" value="KAL3679116.1"/>
    <property type="molecule type" value="Genomic_DNA"/>
</dbReference>
<reference evidence="4 5" key="1">
    <citation type="submission" date="2024-09" db="EMBL/GenBank/DDBJ databases">
        <title>Chromosome-scale assembly of Riccia sorocarpa.</title>
        <authorList>
            <person name="Paukszto L."/>
        </authorList>
    </citation>
    <scope>NUCLEOTIDE SEQUENCE [LARGE SCALE GENOMIC DNA]</scope>
    <source>
        <strain evidence="4">LP-2024</strain>
        <tissue evidence="4">Aerial parts of the thallus</tissue>
    </source>
</reference>
<keyword evidence="1" id="KW-0694">RNA-binding</keyword>